<dbReference type="InterPro" id="IPR023299">
    <property type="entry name" value="ATPase_P-typ_cyto_dom_N"/>
</dbReference>
<dbReference type="InterPro" id="IPR018303">
    <property type="entry name" value="ATPase_P-typ_P_site"/>
</dbReference>
<evidence type="ECO:0000256" key="9">
    <source>
        <dbReference type="ARBA" id="ARBA00022989"/>
    </source>
</evidence>
<dbReference type="PRINTS" id="PR00943">
    <property type="entry name" value="CUATPASE"/>
</dbReference>
<feature type="transmembrane region" description="Helical" evidence="11">
    <location>
        <begin position="761"/>
        <end position="780"/>
    </location>
</feature>
<dbReference type="SUPFAM" id="SSF81653">
    <property type="entry name" value="Calcium ATPase, transduction domain A"/>
    <property type="match status" value="1"/>
</dbReference>
<evidence type="ECO:0000256" key="4">
    <source>
        <dbReference type="ARBA" id="ARBA00022692"/>
    </source>
</evidence>
<dbReference type="SFLD" id="SFLDF00027">
    <property type="entry name" value="p-type_atpase"/>
    <property type="match status" value="1"/>
</dbReference>
<dbReference type="InterPro" id="IPR008250">
    <property type="entry name" value="ATPase_P-typ_transduc_dom_A_sf"/>
</dbReference>
<dbReference type="RefSeq" id="WP_119062415.1">
    <property type="nucleotide sequence ID" value="NZ_QXDF01000004.1"/>
</dbReference>
<dbReference type="Gene3D" id="3.40.1110.10">
    <property type="entry name" value="Calcium-transporting ATPase, cytoplasmic domain N"/>
    <property type="match status" value="1"/>
</dbReference>
<evidence type="ECO:0000256" key="7">
    <source>
        <dbReference type="ARBA" id="ARBA00022840"/>
    </source>
</evidence>
<dbReference type="PRINTS" id="PR00119">
    <property type="entry name" value="CATATPASE"/>
</dbReference>
<dbReference type="NCBIfam" id="TIGR01511">
    <property type="entry name" value="ATPase-IB1_Cu"/>
    <property type="match status" value="1"/>
</dbReference>
<accession>A0A397PM90</accession>
<dbReference type="InterPro" id="IPR045800">
    <property type="entry name" value="HMBD"/>
</dbReference>
<dbReference type="InterPro" id="IPR001757">
    <property type="entry name" value="P_typ_ATPase"/>
</dbReference>
<reference evidence="13 14" key="1">
    <citation type="submission" date="2018-08" db="EMBL/GenBank/DDBJ databases">
        <title>Genomic Encyclopedia of Archaeal and Bacterial Type Strains, Phase II (KMG-II): from individual species to whole genera.</title>
        <authorList>
            <person name="Goeker M."/>
        </authorList>
    </citation>
    <scope>NUCLEOTIDE SEQUENCE [LARGE SCALE GENOMIC DNA]</scope>
    <source>
        <strain evidence="13 14">DSM 5002</strain>
    </source>
</reference>
<dbReference type="OrthoDB" id="7762541at2"/>
<dbReference type="Pfam" id="PF00702">
    <property type="entry name" value="Hydrolase"/>
    <property type="match status" value="1"/>
</dbReference>
<proteinExistence type="inferred from homology"/>
<dbReference type="SUPFAM" id="SSF47240">
    <property type="entry name" value="Ferritin-like"/>
    <property type="match status" value="1"/>
</dbReference>
<comment type="subcellular location">
    <subcellularLocation>
        <location evidence="1">Cell membrane</location>
        <topology evidence="1">Multi-pass membrane protein</topology>
    </subcellularLocation>
</comment>
<dbReference type="InterPro" id="IPR023214">
    <property type="entry name" value="HAD_sf"/>
</dbReference>
<dbReference type="NCBIfam" id="TIGR01494">
    <property type="entry name" value="ATPase_P-type"/>
    <property type="match status" value="1"/>
</dbReference>
<evidence type="ECO:0000259" key="12">
    <source>
        <dbReference type="SMART" id="SM00746"/>
    </source>
</evidence>
<dbReference type="Pfam" id="PF00122">
    <property type="entry name" value="E1-E2_ATPase"/>
    <property type="match status" value="1"/>
</dbReference>
<dbReference type="SUPFAM" id="SSF81665">
    <property type="entry name" value="Calcium ATPase, transmembrane domain M"/>
    <property type="match status" value="1"/>
</dbReference>
<keyword evidence="9 11" id="KW-1133">Transmembrane helix</keyword>
<dbReference type="InterPro" id="IPR036412">
    <property type="entry name" value="HAD-like_sf"/>
</dbReference>
<dbReference type="SUPFAM" id="SSF56784">
    <property type="entry name" value="HAD-like"/>
    <property type="match status" value="1"/>
</dbReference>
<dbReference type="NCBIfam" id="TIGR01525">
    <property type="entry name" value="ATPase-IB_hvy"/>
    <property type="match status" value="1"/>
</dbReference>
<keyword evidence="10 11" id="KW-0472">Membrane</keyword>
<dbReference type="InterPro" id="IPR059000">
    <property type="entry name" value="ATPase_P-type_domA"/>
</dbReference>
<feature type="domain" description="TRASH" evidence="12">
    <location>
        <begin position="29"/>
        <end position="67"/>
    </location>
</feature>
<dbReference type="EMBL" id="QXDF01000004">
    <property type="protein sequence ID" value="RIA47234.1"/>
    <property type="molecule type" value="Genomic_DNA"/>
</dbReference>
<dbReference type="GO" id="GO:0005524">
    <property type="term" value="F:ATP binding"/>
    <property type="evidence" value="ECO:0007669"/>
    <property type="project" value="UniProtKB-UniRule"/>
</dbReference>
<dbReference type="GO" id="GO:0043682">
    <property type="term" value="F:P-type divalent copper transporter activity"/>
    <property type="evidence" value="ECO:0007669"/>
    <property type="project" value="TreeGrafter"/>
</dbReference>
<evidence type="ECO:0000313" key="13">
    <source>
        <dbReference type="EMBL" id="RIA47234.1"/>
    </source>
</evidence>
<keyword evidence="8" id="KW-1278">Translocase</keyword>
<evidence type="ECO:0000256" key="10">
    <source>
        <dbReference type="ARBA" id="ARBA00023136"/>
    </source>
</evidence>
<dbReference type="Gene3D" id="2.70.150.10">
    <property type="entry name" value="Calcium-transporting ATPase, cytoplasmic transduction domain A"/>
    <property type="match status" value="1"/>
</dbReference>
<feature type="transmembrane region" description="Helical" evidence="11">
    <location>
        <begin position="132"/>
        <end position="151"/>
    </location>
</feature>
<dbReference type="GO" id="GO:0005507">
    <property type="term" value="F:copper ion binding"/>
    <property type="evidence" value="ECO:0007669"/>
    <property type="project" value="TreeGrafter"/>
</dbReference>
<evidence type="ECO:0000256" key="5">
    <source>
        <dbReference type="ARBA" id="ARBA00022723"/>
    </source>
</evidence>
<feature type="transmembrane region" description="Helical" evidence="11">
    <location>
        <begin position="201"/>
        <end position="223"/>
    </location>
</feature>
<dbReference type="InterPro" id="IPR009078">
    <property type="entry name" value="Ferritin-like_SF"/>
</dbReference>
<dbReference type="PROSITE" id="PS00154">
    <property type="entry name" value="ATPASE_E1_E2"/>
    <property type="match status" value="1"/>
</dbReference>
<feature type="transmembrane region" description="Helical" evidence="11">
    <location>
        <begin position="733"/>
        <end position="755"/>
    </location>
</feature>
<dbReference type="CDD" id="cd02094">
    <property type="entry name" value="P-type_ATPase_Cu-like"/>
    <property type="match status" value="1"/>
</dbReference>
<keyword evidence="14" id="KW-1185">Reference proteome</keyword>
<keyword evidence="6 11" id="KW-0547">Nucleotide-binding</keyword>
<evidence type="ECO:0000256" key="8">
    <source>
        <dbReference type="ARBA" id="ARBA00022967"/>
    </source>
</evidence>
<dbReference type="Proteomes" id="UP000266273">
    <property type="component" value="Unassembled WGS sequence"/>
</dbReference>
<feature type="transmembrane region" description="Helical" evidence="11">
    <location>
        <begin position="235"/>
        <end position="254"/>
    </location>
</feature>
<feature type="transmembrane region" description="Helical" evidence="11">
    <location>
        <begin position="417"/>
        <end position="440"/>
    </location>
</feature>
<keyword evidence="3 11" id="KW-1003">Cell membrane</keyword>
<dbReference type="GO" id="GO:0016491">
    <property type="term" value="F:oxidoreductase activity"/>
    <property type="evidence" value="ECO:0007669"/>
    <property type="project" value="InterPro"/>
</dbReference>
<dbReference type="FunFam" id="2.70.150.10:FF:000020">
    <property type="entry name" value="Copper-exporting P-type ATPase A"/>
    <property type="match status" value="1"/>
</dbReference>
<evidence type="ECO:0000256" key="6">
    <source>
        <dbReference type="ARBA" id="ARBA00022741"/>
    </source>
</evidence>
<dbReference type="Pfam" id="PF04945">
    <property type="entry name" value="YHS"/>
    <property type="match status" value="1"/>
</dbReference>
<gene>
    <name evidence="13" type="ORF">BXY53_2616</name>
</gene>
<evidence type="ECO:0000256" key="2">
    <source>
        <dbReference type="ARBA" id="ARBA00006024"/>
    </source>
</evidence>
<comment type="caution">
    <text evidence="13">The sequence shown here is derived from an EMBL/GenBank/DDBJ whole genome shotgun (WGS) entry which is preliminary data.</text>
</comment>
<dbReference type="SFLD" id="SFLDG00002">
    <property type="entry name" value="C1.7:_P-type_atpase_like"/>
    <property type="match status" value="1"/>
</dbReference>
<dbReference type="GO" id="GO:0016887">
    <property type="term" value="F:ATP hydrolysis activity"/>
    <property type="evidence" value="ECO:0007669"/>
    <property type="project" value="InterPro"/>
</dbReference>
<dbReference type="Pfam" id="PF19335">
    <property type="entry name" value="HMBD"/>
    <property type="match status" value="1"/>
</dbReference>
<dbReference type="GO" id="GO:0005886">
    <property type="term" value="C:plasma membrane"/>
    <property type="evidence" value="ECO:0007669"/>
    <property type="project" value="UniProtKB-SubCell"/>
</dbReference>
<dbReference type="InterPro" id="IPR027256">
    <property type="entry name" value="P-typ_ATPase_IB"/>
</dbReference>
<feature type="transmembrane region" description="Helical" evidence="11">
    <location>
        <begin position="163"/>
        <end position="189"/>
    </location>
</feature>
<evidence type="ECO:0000256" key="3">
    <source>
        <dbReference type="ARBA" id="ARBA00022475"/>
    </source>
</evidence>
<dbReference type="AlphaFoldDB" id="A0A397PM90"/>
<dbReference type="SMART" id="SM00746">
    <property type="entry name" value="TRASH"/>
    <property type="match status" value="1"/>
</dbReference>
<dbReference type="InterPro" id="IPR007029">
    <property type="entry name" value="YHS_dom"/>
</dbReference>
<evidence type="ECO:0000256" key="11">
    <source>
        <dbReference type="RuleBase" id="RU362081"/>
    </source>
</evidence>
<keyword evidence="7 11" id="KW-0067">ATP-binding</keyword>
<name>A0A397PM90_9HYPH</name>
<comment type="similarity">
    <text evidence="2 11">Belongs to the cation transport ATPase (P-type) (TC 3.A.3) family. Type IB subfamily.</text>
</comment>
<dbReference type="GO" id="GO:0060003">
    <property type="term" value="P:copper ion export"/>
    <property type="evidence" value="ECO:0007669"/>
    <property type="project" value="UniProtKB-ARBA"/>
</dbReference>
<dbReference type="PANTHER" id="PTHR43520:SF8">
    <property type="entry name" value="P-TYPE CU(+) TRANSPORTER"/>
    <property type="match status" value="1"/>
</dbReference>
<dbReference type="InterPro" id="IPR011017">
    <property type="entry name" value="TRASH_dom"/>
</dbReference>
<dbReference type="SFLD" id="SFLDS00003">
    <property type="entry name" value="Haloacid_Dehalogenase"/>
    <property type="match status" value="1"/>
</dbReference>
<dbReference type="GO" id="GO:0055070">
    <property type="term" value="P:copper ion homeostasis"/>
    <property type="evidence" value="ECO:0007669"/>
    <property type="project" value="TreeGrafter"/>
</dbReference>
<keyword evidence="4 11" id="KW-0812">Transmembrane</keyword>
<evidence type="ECO:0000256" key="1">
    <source>
        <dbReference type="ARBA" id="ARBA00004651"/>
    </source>
</evidence>
<sequence>MQETQRTDAHGACCHHHHNDSETAGQVTDPVCGMLVTPGPDAISYDYEGATYYFCREGCRDKFAADPEKYLSDRGEPEPAPPGTLYTCPMDPEIVQEGPGTCPICGMALEPMSPAAAPSGPDPELVDFTRRLIVGAVLGVPVLILAMGPMLGLPVKQWIGEDIARWAELILATPVVLWSGWPFFVRCVASFRNMRPNMWTLIGLGVGAAYAYSVVATIAPGIFPDAFRGPDGSVGVYFEAAAMIVVLVLVGQVMELRAREKTGSAIRQLLDLAPKTARRVAEDGTEEDVPLEQVHVGDRLRVRPGESIPVDGVVEDGRSSVDESMLTGEPVAVEKTEGDEVTGGTLNTSGSFIMRAERVGSDTMLSNIVEMVAQAQRSRAPIQRLVDKVAAYFVPAVVGVAIIAFIAWSIFGPPPAMAYALVAAVSVLIIACPCALGLATPMSIMVATGRGAQSGVLVREAQALERLAAVDTLIVDKTGTLTEGAPKLSDAVTLGDVSEDEMLRLAASLERASEHPLAEAFVEAAKERDLKLAETEDFEARTGQGIIGKVEGRAIAVGTPALMEAEGVDAAKGQKPANDMRAQGKTVVFVAIGGELAGLLAVADPIKERAAEAVRALHDAGLRIVMATGDNRETAQAVAKALGIDEVHADLMPQDKTQLVRKMAEGEAVVAMAGDGINDAPALAASDVGIAMGTGADVSIESAGLTLLRGDLNAIVRAVHLARATMRNIRQNLVFAFGYNALGVPIAAGVLYPFFGIVLSPVIAAAAMSLSSVSVITNSLRLRGIKL</sequence>
<protein>
    <submittedName>
        <fullName evidence="13">Cu+-exporting ATPase</fullName>
    </submittedName>
</protein>
<feature type="transmembrane region" description="Helical" evidence="11">
    <location>
        <begin position="389"/>
        <end position="411"/>
    </location>
</feature>
<evidence type="ECO:0000313" key="14">
    <source>
        <dbReference type="Proteomes" id="UP000266273"/>
    </source>
</evidence>
<organism evidence="13 14">
    <name type="scientific">Dichotomicrobium thermohalophilum</name>
    <dbReference type="NCBI Taxonomy" id="933063"/>
    <lineage>
        <taxon>Bacteria</taxon>
        <taxon>Pseudomonadati</taxon>
        <taxon>Pseudomonadota</taxon>
        <taxon>Alphaproteobacteria</taxon>
        <taxon>Hyphomicrobiales</taxon>
        <taxon>Hyphomicrobiaceae</taxon>
        <taxon>Dichotomicrobium</taxon>
    </lineage>
</organism>
<dbReference type="InterPro" id="IPR012348">
    <property type="entry name" value="RNR-like"/>
</dbReference>
<keyword evidence="5 11" id="KW-0479">Metal-binding</keyword>
<dbReference type="InterPro" id="IPR044492">
    <property type="entry name" value="P_typ_ATPase_HD_dom"/>
</dbReference>
<dbReference type="PANTHER" id="PTHR43520">
    <property type="entry name" value="ATP7, ISOFORM B"/>
    <property type="match status" value="1"/>
</dbReference>
<dbReference type="Gene3D" id="1.10.620.20">
    <property type="entry name" value="Ribonucleotide Reductase, subunit A"/>
    <property type="match status" value="1"/>
</dbReference>
<dbReference type="Gene3D" id="3.40.50.1000">
    <property type="entry name" value="HAD superfamily/HAD-like"/>
    <property type="match status" value="1"/>
</dbReference>
<dbReference type="InterPro" id="IPR023298">
    <property type="entry name" value="ATPase_P-typ_TM_dom_sf"/>
</dbReference>